<feature type="chain" id="PRO_5033106251" description="Porin" evidence="2">
    <location>
        <begin position="35"/>
        <end position="527"/>
    </location>
</feature>
<gene>
    <name evidence="4" type="ORF">GGD90_002961</name>
</gene>
<name>A0A840GJE3_RHOTE</name>
<protein>
    <recommendedName>
        <fullName evidence="6">Porin</fullName>
    </recommendedName>
</protein>
<feature type="signal peptide" evidence="2">
    <location>
        <begin position="1"/>
        <end position="34"/>
    </location>
</feature>
<dbReference type="Pfam" id="PF04966">
    <property type="entry name" value="OprB"/>
    <property type="match status" value="1"/>
</dbReference>
<dbReference type="GO" id="GO:0015288">
    <property type="term" value="F:porin activity"/>
    <property type="evidence" value="ECO:0007669"/>
    <property type="project" value="InterPro"/>
</dbReference>
<dbReference type="InterPro" id="IPR007049">
    <property type="entry name" value="Carb-sel_porin_OprB"/>
</dbReference>
<dbReference type="Gene3D" id="2.40.160.180">
    <property type="entry name" value="Carbohydrate-selective porin OprB"/>
    <property type="match status" value="1"/>
</dbReference>
<evidence type="ECO:0000256" key="3">
    <source>
        <dbReference type="SAM" id="Coils"/>
    </source>
</evidence>
<accession>A0A840GJE3</accession>
<keyword evidence="5" id="KW-1185">Reference proteome</keyword>
<dbReference type="GO" id="GO:0008643">
    <property type="term" value="P:carbohydrate transport"/>
    <property type="evidence" value="ECO:0007669"/>
    <property type="project" value="InterPro"/>
</dbReference>
<proteinExistence type="inferred from homology"/>
<evidence type="ECO:0000256" key="1">
    <source>
        <dbReference type="ARBA" id="ARBA00008769"/>
    </source>
</evidence>
<dbReference type="InterPro" id="IPR038673">
    <property type="entry name" value="OprB_sf"/>
</dbReference>
<dbReference type="RefSeq" id="WP_153114811.1">
    <property type="nucleotide sequence ID" value="NZ_JACIGE010000012.1"/>
</dbReference>
<organism evidence="4 5">
    <name type="scientific">Rhodocyclus tenuis</name>
    <name type="common">Rhodospirillum tenue</name>
    <dbReference type="NCBI Taxonomy" id="1066"/>
    <lineage>
        <taxon>Bacteria</taxon>
        <taxon>Pseudomonadati</taxon>
        <taxon>Pseudomonadota</taxon>
        <taxon>Betaproteobacteria</taxon>
        <taxon>Rhodocyclales</taxon>
        <taxon>Rhodocyclaceae</taxon>
        <taxon>Rhodocyclus</taxon>
    </lineage>
</organism>
<dbReference type="GO" id="GO:0016020">
    <property type="term" value="C:membrane"/>
    <property type="evidence" value="ECO:0007669"/>
    <property type="project" value="InterPro"/>
</dbReference>
<keyword evidence="2" id="KW-0732">Signal</keyword>
<evidence type="ECO:0000313" key="5">
    <source>
        <dbReference type="Proteomes" id="UP000587070"/>
    </source>
</evidence>
<evidence type="ECO:0000256" key="2">
    <source>
        <dbReference type="RuleBase" id="RU363072"/>
    </source>
</evidence>
<feature type="coiled-coil region" evidence="3">
    <location>
        <begin position="38"/>
        <end position="87"/>
    </location>
</feature>
<comment type="caution">
    <text evidence="4">The sequence shown here is derived from an EMBL/GenBank/DDBJ whole genome shotgun (WGS) entry which is preliminary data.</text>
</comment>
<dbReference type="AlphaFoldDB" id="A0A840GJE3"/>
<comment type="similarity">
    <text evidence="1 2">Belongs to the OprB family.</text>
</comment>
<dbReference type="EMBL" id="JACIGE010000012">
    <property type="protein sequence ID" value="MBB4248562.1"/>
    <property type="molecule type" value="Genomic_DNA"/>
</dbReference>
<reference evidence="4 5" key="1">
    <citation type="submission" date="2020-08" db="EMBL/GenBank/DDBJ databases">
        <title>Genome sequencing of Purple Non-Sulfur Bacteria from various extreme environments.</title>
        <authorList>
            <person name="Mayer M."/>
        </authorList>
    </citation>
    <scope>NUCLEOTIDE SEQUENCE [LARGE SCALE GENOMIC DNA]</scope>
    <source>
        <strain evidence="4 5">2761</strain>
    </source>
</reference>
<keyword evidence="3" id="KW-0175">Coiled coil</keyword>
<dbReference type="Proteomes" id="UP000587070">
    <property type="component" value="Unassembled WGS sequence"/>
</dbReference>
<dbReference type="OrthoDB" id="5755240at2"/>
<sequence>MKAPAHLPQLRQKLRPLALACAAALALPAVSATAAPAKDETLRLLEKMNARLEQLEKRNAELERQIKANAQAAAPALEKRVKTLEESQARVEDGLNSANVSENEPELTYRLKAIEMDALSMKKAAKKVDALDGIKAGMSLTTVAQHASGLRSGTQDAGSQLNYRADVTVELPLDPIADIDQRVFAHVRIGQGQGLNAPLTNQGAFGSAPNAVAFRASGASPDDSVAILGQAWYQASIPLPFGGFKPRSREKLEITFGKMDLFGFFDQNVAAGDEARQFLNSVFVHNPLLDAGGQIGVDANGFQPGFVASYLNEFNKPEPWRLSFGVFGSGPKGSNYQRSLTSPLLMAQAEKTIRLFDGLAGNYRVYAWHRSKGIDFGAAENVSKHSGWGFSADQRVGDGITLFTRYGQQISGAVRFDRALTVGSELNGSYWSRGGDSLGVAYASLHASDEYRSAGGEGCLATDSNGDPINCFTYNPQGAERIAELYYRYRITKQFELSPNLQYMAKLGANPDASAVKIFGLRAQLAF</sequence>
<evidence type="ECO:0008006" key="6">
    <source>
        <dbReference type="Google" id="ProtNLM"/>
    </source>
</evidence>
<evidence type="ECO:0000313" key="4">
    <source>
        <dbReference type="EMBL" id="MBB4248562.1"/>
    </source>
</evidence>